<evidence type="ECO:0000259" key="8">
    <source>
        <dbReference type="Pfam" id="PF01545"/>
    </source>
</evidence>
<keyword evidence="10" id="KW-1185">Reference proteome</keyword>
<evidence type="ECO:0000256" key="4">
    <source>
        <dbReference type="ARBA" id="ARBA00022692"/>
    </source>
</evidence>
<dbReference type="InterPro" id="IPR002524">
    <property type="entry name" value="Cation_efflux"/>
</dbReference>
<evidence type="ECO:0000256" key="5">
    <source>
        <dbReference type="ARBA" id="ARBA00022989"/>
    </source>
</evidence>
<sequence length="383" mass="42430">MKQFEDFRKLDKLQKERENKIIKTSILGIVGNSLLALFKVIIGMGANSIAILVDAVNNLSDALSSVITIIGTKLAGKDPDKDHPFGYGRIEYLSAMVISVIILYVGISSLVESGKKIINPTNPSYNYITIVVVILSVLVKLVIAYYFNKVGKDVDSDALINSGQDSKLDSFVSLSILLAAGLYVWFGISLEAYLGGGISIIIIKSAIDMLSKTISQLLGEKIDPDLAKEVIATVEKFPGVEGASALVLNNYGPNEWNGSIDIGVPDYYTAEELDEIIRDIQLDIYYKYRIELTAVGVYPINPSNREIINVKDKIKEIISSHEYIIGLHGLYVDEVDKEIRFDVIISLDAKDRLKVLKEVVEDVKNHFPAYKIEAFPNIDYTDK</sequence>
<dbReference type="Proteomes" id="UP001637996">
    <property type="component" value="Unassembled WGS sequence"/>
</dbReference>
<feature type="transmembrane region" description="Helical" evidence="7">
    <location>
        <begin position="127"/>
        <end position="147"/>
    </location>
</feature>
<comment type="caution">
    <text evidence="9">The sequence shown here is derived from an EMBL/GenBank/DDBJ whole genome shotgun (WGS) entry which is preliminary data.</text>
</comment>
<dbReference type="PANTHER" id="PTHR43840">
    <property type="entry name" value="MITOCHONDRIAL METAL TRANSPORTER 1-RELATED"/>
    <property type="match status" value="1"/>
</dbReference>
<dbReference type="InterPro" id="IPR036837">
    <property type="entry name" value="Cation_efflux_CTD_sf"/>
</dbReference>
<evidence type="ECO:0000256" key="1">
    <source>
        <dbReference type="ARBA" id="ARBA00004141"/>
    </source>
</evidence>
<name>A0ABW9MA09_9FIRM</name>
<feature type="transmembrane region" description="Helical" evidence="7">
    <location>
        <begin position="21"/>
        <end position="42"/>
    </location>
</feature>
<proteinExistence type="inferred from homology"/>
<gene>
    <name evidence="9" type="ORF">ACCQ41_07750</name>
</gene>
<keyword evidence="4 7" id="KW-0812">Transmembrane</keyword>
<dbReference type="InterPro" id="IPR058533">
    <property type="entry name" value="Cation_efflux_TM"/>
</dbReference>
<evidence type="ECO:0000256" key="2">
    <source>
        <dbReference type="ARBA" id="ARBA00008114"/>
    </source>
</evidence>
<dbReference type="PANTHER" id="PTHR43840:SF50">
    <property type="entry name" value="MANGANESE EFFLUX SYSTEM PROTEIN MNES"/>
    <property type="match status" value="1"/>
</dbReference>
<dbReference type="InterPro" id="IPR027469">
    <property type="entry name" value="Cation_efflux_TMD_sf"/>
</dbReference>
<evidence type="ECO:0000313" key="9">
    <source>
        <dbReference type="EMBL" id="MFO3666132.1"/>
    </source>
</evidence>
<feature type="domain" description="Cation efflux protein transmembrane" evidence="8">
    <location>
        <begin position="26"/>
        <end position="218"/>
    </location>
</feature>
<keyword evidence="6 7" id="KW-0472">Membrane</keyword>
<evidence type="ECO:0000313" key="10">
    <source>
        <dbReference type="Proteomes" id="UP001637996"/>
    </source>
</evidence>
<dbReference type="Gene3D" id="1.20.1510.10">
    <property type="entry name" value="Cation efflux protein transmembrane domain"/>
    <property type="match status" value="1"/>
</dbReference>
<dbReference type="SUPFAM" id="SSF160240">
    <property type="entry name" value="Cation efflux protein cytoplasmic domain-like"/>
    <property type="match status" value="1"/>
</dbReference>
<dbReference type="EMBL" id="JBGMEI010000013">
    <property type="protein sequence ID" value="MFO3666132.1"/>
    <property type="molecule type" value="Genomic_DNA"/>
</dbReference>
<dbReference type="Pfam" id="PF01545">
    <property type="entry name" value="Cation_efflux"/>
    <property type="match status" value="1"/>
</dbReference>
<organism evidence="9 10">
    <name type="scientific">Anaerococcus martiniensis</name>
    <dbReference type="NCBI Taxonomy" id="3115615"/>
    <lineage>
        <taxon>Bacteria</taxon>
        <taxon>Bacillati</taxon>
        <taxon>Bacillota</taxon>
        <taxon>Tissierellia</taxon>
        <taxon>Tissierellales</taxon>
        <taxon>Peptoniphilaceae</taxon>
        <taxon>Anaerococcus</taxon>
    </lineage>
</organism>
<evidence type="ECO:0000256" key="7">
    <source>
        <dbReference type="SAM" id="Phobius"/>
    </source>
</evidence>
<feature type="transmembrane region" description="Helical" evidence="7">
    <location>
        <begin position="90"/>
        <end position="107"/>
    </location>
</feature>
<reference evidence="9 10" key="1">
    <citation type="journal article" date="2025" name="Anaerobe">
        <title>Description of Anaerococcus kampingiae sp. nov., Anaerococcus groningensis sp. nov., Anaerococcus martiniensis sp. nov., and Anaerococcus cruorum sp. nov., isolated from human clinical specimens.</title>
        <authorList>
            <person name="Boiten K.E."/>
            <person name="Meijer J."/>
            <person name="van Wezel E.M."/>
            <person name="Veloo A.C.M."/>
        </authorList>
    </citation>
    <scope>NUCLEOTIDE SEQUENCE [LARGE SCALE GENOMIC DNA]</scope>
    <source>
        <strain evidence="9 10">ENR0831</strain>
    </source>
</reference>
<evidence type="ECO:0000256" key="6">
    <source>
        <dbReference type="ARBA" id="ARBA00023136"/>
    </source>
</evidence>
<protein>
    <submittedName>
        <fullName evidence="9">Cation diffusion facilitator family transporter</fullName>
    </submittedName>
</protein>
<dbReference type="SUPFAM" id="SSF161111">
    <property type="entry name" value="Cation efflux protein transmembrane domain-like"/>
    <property type="match status" value="1"/>
</dbReference>
<comment type="subcellular location">
    <subcellularLocation>
        <location evidence="1">Membrane</location>
        <topology evidence="1">Multi-pass membrane protein</topology>
    </subcellularLocation>
</comment>
<comment type="similarity">
    <text evidence="2">Belongs to the cation diffusion facilitator (CDF) transporter (TC 2.A.4) family.</text>
</comment>
<keyword evidence="5 7" id="KW-1133">Transmembrane helix</keyword>
<evidence type="ECO:0000256" key="3">
    <source>
        <dbReference type="ARBA" id="ARBA00022448"/>
    </source>
</evidence>
<dbReference type="InterPro" id="IPR050291">
    <property type="entry name" value="CDF_Transporter"/>
</dbReference>
<dbReference type="RefSeq" id="WP_410031772.1">
    <property type="nucleotide sequence ID" value="NZ_JBGMEI010000013.1"/>
</dbReference>
<accession>A0ABW9MA09</accession>
<keyword evidence="3" id="KW-0813">Transport</keyword>
<feature type="transmembrane region" description="Helical" evidence="7">
    <location>
        <begin position="192"/>
        <end position="211"/>
    </location>
</feature>
<dbReference type="NCBIfam" id="TIGR01297">
    <property type="entry name" value="CDF"/>
    <property type="match status" value="1"/>
</dbReference>